<evidence type="ECO:0000259" key="8">
    <source>
        <dbReference type="Pfam" id="PF10590"/>
    </source>
</evidence>
<dbReference type="InterPro" id="IPR012349">
    <property type="entry name" value="Split_barrel_FMN-bd"/>
</dbReference>
<keyword evidence="7" id="KW-0560">Oxidoreductase</keyword>
<comment type="pathway">
    <text evidence="3">Cofactor metabolism; pyridoxal 5'-phosphate salvage; pyridoxal 5'-phosphate from pyridoxine 5'-phosphate: step 1/1.</text>
</comment>
<dbReference type="Gene3D" id="2.30.110.10">
    <property type="entry name" value="Electron Transport, Fmn-binding Protein, Chain A"/>
    <property type="match status" value="2"/>
</dbReference>
<dbReference type="PANTHER" id="PTHR10851">
    <property type="entry name" value="PYRIDOXINE-5-PHOSPHATE OXIDASE"/>
    <property type="match status" value="1"/>
</dbReference>
<dbReference type="GO" id="GO:0004733">
    <property type="term" value="F:pyridoxamine phosphate oxidase activity"/>
    <property type="evidence" value="ECO:0007669"/>
    <property type="project" value="UniProtKB-EC"/>
</dbReference>
<dbReference type="InterPro" id="IPR019576">
    <property type="entry name" value="Pyridoxamine_oxidase_dimer_C"/>
</dbReference>
<evidence type="ECO:0000256" key="3">
    <source>
        <dbReference type="ARBA" id="ARBA00005037"/>
    </source>
</evidence>
<organism evidence="9 10">
    <name type="scientific">Mycetomoellerius zeteki</name>
    <dbReference type="NCBI Taxonomy" id="64791"/>
    <lineage>
        <taxon>Eukaryota</taxon>
        <taxon>Metazoa</taxon>
        <taxon>Ecdysozoa</taxon>
        <taxon>Arthropoda</taxon>
        <taxon>Hexapoda</taxon>
        <taxon>Insecta</taxon>
        <taxon>Pterygota</taxon>
        <taxon>Neoptera</taxon>
        <taxon>Endopterygota</taxon>
        <taxon>Hymenoptera</taxon>
        <taxon>Apocrita</taxon>
        <taxon>Aculeata</taxon>
        <taxon>Formicoidea</taxon>
        <taxon>Formicidae</taxon>
        <taxon>Myrmicinae</taxon>
        <taxon>Mycetomoellerius</taxon>
    </lineage>
</organism>
<accession>A0A151X4C1</accession>
<evidence type="ECO:0000313" key="9">
    <source>
        <dbReference type="EMBL" id="KYQ55120.1"/>
    </source>
</evidence>
<gene>
    <name evidence="9" type="ORF">ALC60_05972</name>
</gene>
<sequence>MNIFQQKSKNIFHRLQRFVELIHTYFIKEMAMTDNVVGLAQIDPVGNPVDLFSIWRGEAIKFQSGLVNACCLATVSSPNFKVSSRNLILREFDDNGFVIMTVRIEGSMKKLERPACQLIYEREPLDWDDLNCRYNEILAQAHNVLTIPDHVVAYKLSPEMMEFYYARDTLIADRIHYKKNEINKNYWEYQRIAV</sequence>
<protein>
    <recommendedName>
        <fullName evidence="4">pyridoxal 5'-phosphate synthase</fullName>
        <ecNumber evidence="4">1.4.3.5</ecNumber>
    </recommendedName>
</protein>
<dbReference type="InterPro" id="IPR000659">
    <property type="entry name" value="Pyridox_Oxase"/>
</dbReference>
<dbReference type="UniPathway" id="UPA01068">
    <property type="reaction ID" value="UER00304"/>
</dbReference>
<proteinExistence type="predicted"/>
<dbReference type="Proteomes" id="UP000075809">
    <property type="component" value="Unassembled WGS sequence"/>
</dbReference>
<dbReference type="GO" id="GO:0010181">
    <property type="term" value="F:FMN binding"/>
    <property type="evidence" value="ECO:0007669"/>
    <property type="project" value="InterPro"/>
</dbReference>
<evidence type="ECO:0000256" key="2">
    <source>
        <dbReference type="ARBA" id="ARBA00004738"/>
    </source>
</evidence>
<keyword evidence="6" id="KW-0288">FMN</keyword>
<feature type="domain" description="Pyridoxine 5'-phosphate oxidase dimerisation C-terminal" evidence="8">
    <location>
        <begin position="153"/>
        <end position="193"/>
    </location>
</feature>
<evidence type="ECO:0000256" key="4">
    <source>
        <dbReference type="ARBA" id="ARBA00012801"/>
    </source>
</evidence>
<evidence type="ECO:0000313" key="10">
    <source>
        <dbReference type="Proteomes" id="UP000075809"/>
    </source>
</evidence>
<reference evidence="9 10" key="1">
    <citation type="submission" date="2015-09" db="EMBL/GenBank/DDBJ databases">
        <title>Trachymyrmex zeteki WGS genome.</title>
        <authorList>
            <person name="Nygaard S."/>
            <person name="Hu H."/>
            <person name="Boomsma J."/>
            <person name="Zhang G."/>
        </authorList>
    </citation>
    <scope>NUCLEOTIDE SEQUENCE [LARGE SCALE GENOMIC DNA]</scope>
    <source>
        <strain evidence="9">Tzet28-1</strain>
        <tissue evidence="9">Whole body</tissue>
    </source>
</reference>
<comment type="cofactor">
    <cofactor evidence="1">
        <name>FMN</name>
        <dbReference type="ChEBI" id="CHEBI:58210"/>
    </cofactor>
</comment>
<evidence type="ECO:0000256" key="6">
    <source>
        <dbReference type="ARBA" id="ARBA00022643"/>
    </source>
</evidence>
<dbReference type="GO" id="GO:0008615">
    <property type="term" value="P:pyridoxine biosynthetic process"/>
    <property type="evidence" value="ECO:0007669"/>
    <property type="project" value="InterPro"/>
</dbReference>
<keyword evidence="5" id="KW-0285">Flavoprotein</keyword>
<dbReference type="Pfam" id="PF10590">
    <property type="entry name" value="PNP_phzG_C"/>
    <property type="match status" value="1"/>
</dbReference>
<dbReference type="PANTHER" id="PTHR10851:SF0">
    <property type="entry name" value="PYRIDOXINE-5'-PHOSPHATE OXIDASE"/>
    <property type="match status" value="1"/>
</dbReference>
<dbReference type="SUPFAM" id="SSF50475">
    <property type="entry name" value="FMN-binding split barrel"/>
    <property type="match status" value="1"/>
</dbReference>
<name>A0A151X4C1_9HYME</name>
<dbReference type="AlphaFoldDB" id="A0A151X4C1"/>
<evidence type="ECO:0000256" key="7">
    <source>
        <dbReference type="ARBA" id="ARBA00023002"/>
    </source>
</evidence>
<keyword evidence="10" id="KW-1185">Reference proteome</keyword>
<evidence type="ECO:0000256" key="5">
    <source>
        <dbReference type="ARBA" id="ARBA00022630"/>
    </source>
</evidence>
<evidence type="ECO:0000256" key="1">
    <source>
        <dbReference type="ARBA" id="ARBA00001917"/>
    </source>
</evidence>
<dbReference type="STRING" id="64791.A0A151X4C1"/>
<dbReference type="EMBL" id="KQ982554">
    <property type="protein sequence ID" value="KYQ55120.1"/>
    <property type="molecule type" value="Genomic_DNA"/>
</dbReference>
<comment type="pathway">
    <text evidence="2">Cofactor metabolism; pyridoxal 5'-phosphate salvage; pyridoxal 5'-phosphate from pyridoxamine 5'-phosphate: step 1/1.</text>
</comment>
<dbReference type="EC" id="1.4.3.5" evidence="4"/>